<dbReference type="Pfam" id="PF22926">
    <property type="entry name" value="C1-like_CT"/>
    <property type="match status" value="1"/>
</dbReference>
<comment type="caution">
    <text evidence="4">The sequence shown here is derived from an EMBL/GenBank/DDBJ whole genome shotgun (WGS) entry which is preliminary data.</text>
</comment>
<dbReference type="Pfam" id="PF03107">
    <property type="entry name" value="C1_2"/>
    <property type="match status" value="4"/>
</dbReference>
<feature type="domain" description="DC1-like C-terminal" evidence="3">
    <location>
        <begin position="589"/>
        <end position="630"/>
    </location>
</feature>
<keyword evidence="1" id="KW-0677">Repeat</keyword>
<evidence type="ECO:0000259" key="2">
    <source>
        <dbReference type="Pfam" id="PF03107"/>
    </source>
</evidence>
<dbReference type="SUPFAM" id="SSF57889">
    <property type="entry name" value="Cysteine-rich domain"/>
    <property type="match status" value="3"/>
</dbReference>
<reference evidence="4" key="1">
    <citation type="submission" date="2020-01" db="EMBL/GenBank/DDBJ databases">
        <authorList>
            <person name="Mishra B."/>
        </authorList>
    </citation>
    <scope>NUCLEOTIDE SEQUENCE [LARGE SCALE GENOMIC DNA]</scope>
</reference>
<dbReference type="OrthoDB" id="938199at2759"/>
<name>A0A6D2L835_9BRAS</name>
<dbReference type="AlphaFoldDB" id="A0A6D2L835"/>
<evidence type="ECO:0008006" key="6">
    <source>
        <dbReference type="Google" id="ProtNLM"/>
    </source>
</evidence>
<evidence type="ECO:0000313" key="5">
    <source>
        <dbReference type="Proteomes" id="UP000467841"/>
    </source>
</evidence>
<dbReference type="InterPro" id="IPR046349">
    <property type="entry name" value="C1-like_sf"/>
</dbReference>
<dbReference type="InterPro" id="IPR053192">
    <property type="entry name" value="Vacuole_Formation_Reg"/>
</dbReference>
<dbReference type="Proteomes" id="UP000467841">
    <property type="component" value="Unassembled WGS sequence"/>
</dbReference>
<feature type="domain" description="DC1" evidence="2">
    <location>
        <begin position="202"/>
        <end position="248"/>
    </location>
</feature>
<feature type="domain" description="DC1" evidence="2">
    <location>
        <begin position="518"/>
        <end position="566"/>
    </location>
</feature>
<proteinExistence type="predicted"/>
<protein>
    <recommendedName>
        <fullName evidence="6">Phorbol-ester/DAG-type domain-containing protein</fullName>
    </recommendedName>
</protein>
<dbReference type="PANTHER" id="PTHR32410:SF157">
    <property type="entry name" value="CYSTEINE_HISTIDINE-RICH C1 DOMAIN FAMILY PROTEIN"/>
    <property type="match status" value="1"/>
</dbReference>
<sequence>MEPPPYFSRSTPICLLSDPAQRHNLCRRRRSSPPISNCFSCKGKKVFKASPYYYYCATCNLEFHRGCHKIPPEIRHPFHPFHPLTLTFLHPRPNSYKLLMLLMAMSPDLDSSSSGESIHEDDDDADEDNLYDDDMDEADYIAFYGDEDDYEAADSPPDRKNRTCKCCRKRLDNRYYHCFICKFSLNLSCTMTPTPPTISHIKSHEHALTLFPIRLPLPCDACGLPLDDTEDHVYSCLPCSHMIHRKCIYLPRVIKITRHQHRLSFTSSLPPGEYTCGVCRKAIDVNYGAYPCNKGCHYAVHSKCATREDVWDGIDLEDVPEEVEEVVEPFVRIDSETIQHFSHQQHYLRLHEKKSICEKDKFCEACTLPIVVSQRFYGCMECEFVLDEECASLPRIKHHPVHKHPLTLNPFSITEFGMRLADTSFKGILICNCCYRFSCGFQYVCGVRGCEFQIDVRCASIPDPFIHACHPHELFFNLTLDSCMGCGETCSMFYLECIICKTCLGMQCATLPCVAHYKHDRHPLTLCYGEEDTGGLYWCEVCETKVDPKIWFYKCGHCRITLHVSCLLDAAYIKPQQIIMETPDGDLEVEITRNDANTRRICLWCHRRCAHTLVIMMGMKHFDFCTFKCLFDVAKLVNEEPSDWQPLTL</sequence>
<accession>A0A6D2L835</accession>
<organism evidence="4 5">
    <name type="scientific">Microthlaspi erraticum</name>
    <dbReference type="NCBI Taxonomy" id="1685480"/>
    <lineage>
        <taxon>Eukaryota</taxon>
        <taxon>Viridiplantae</taxon>
        <taxon>Streptophyta</taxon>
        <taxon>Embryophyta</taxon>
        <taxon>Tracheophyta</taxon>
        <taxon>Spermatophyta</taxon>
        <taxon>Magnoliopsida</taxon>
        <taxon>eudicotyledons</taxon>
        <taxon>Gunneridae</taxon>
        <taxon>Pentapetalae</taxon>
        <taxon>rosids</taxon>
        <taxon>malvids</taxon>
        <taxon>Brassicales</taxon>
        <taxon>Brassicaceae</taxon>
        <taxon>Coluteocarpeae</taxon>
        <taxon>Microthlaspi</taxon>
    </lineage>
</organism>
<dbReference type="InterPro" id="IPR004146">
    <property type="entry name" value="DC1"/>
</dbReference>
<evidence type="ECO:0000259" key="3">
    <source>
        <dbReference type="Pfam" id="PF22926"/>
    </source>
</evidence>
<feature type="domain" description="DC1" evidence="2">
    <location>
        <begin position="341"/>
        <end position="391"/>
    </location>
</feature>
<keyword evidence="5" id="KW-1185">Reference proteome</keyword>
<evidence type="ECO:0000256" key="1">
    <source>
        <dbReference type="ARBA" id="ARBA00022737"/>
    </source>
</evidence>
<feature type="domain" description="DC1" evidence="2">
    <location>
        <begin position="258"/>
        <end position="305"/>
    </location>
</feature>
<dbReference type="EMBL" id="CACVBM020001618">
    <property type="protein sequence ID" value="CAA7055963.1"/>
    <property type="molecule type" value="Genomic_DNA"/>
</dbReference>
<evidence type="ECO:0000313" key="4">
    <source>
        <dbReference type="EMBL" id="CAA7055963.1"/>
    </source>
</evidence>
<gene>
    <name evidence="4" type="ORF">MERR_LOCUS43199</name>
</gene>
<dbReference type="InterPro" id="IPR054483">
    <property type="entry name" value="DC1-like_CT"/>
</dbReference>
<dbReference type="PANTHER" id="PTHR32410">
    <property type="entry name" value="CYSTEINE/HISTIDINE-RICH C1 DOMAIN FAMILY PROTEIN"/>
    <property type="match status" value="1"/>
</dbReference>